<dbReference type="Proteomes" id="UP000008363">
    <property type="component" value="Unassembled WGS sequence"/>
</dbReference>
<reference evidence="1 2" key="1">
    <citation type="submission" date="2012-08" db="EMBL/GenBank/DDBJ databases">
        <title>Whole genome shotgun sequence of Gordonia rhizosphera NBRC 16068.</title>
        <authorList>
            <person name="Takarada H."/>
            <person name="Isaki S."/>
            <person name="Hosoyama A."/>
            <person name="Tsuchikane K."/>
            <person name="Katsumata H."/>
            <person name="Baba S."/>
            <person name="Ohji S."/>
            <person name="Yamazaki S."/>
            <person name="Fujita N."/>
        </authorList>
    </citation>
    <scope>NUCLEOTIDE SEQUENCE [LARGE SCALE GENOMIC DNA]</scope>
    <source>
        <strain evidence="1 2">NBRC 16068</strain>
    </source>
</reference>
<organism evidence="1 2">
    <name type="scientific">Gordonia rhizosphera NBRC 16068</name>
    <dbReference type="NCBI Taxonomy" id="1108045"/>
    <lineage>
        <taxon>Bacteria</taxon>
        <taxon>Bacillati</taxon>
        <taxon>Actinomycetota</taxon>
        <taxon>Actinomycetes</taxon>
        <taxon>Mycobacteriales</taxon>
        <taxon>Gordoniaceae</taxon>
        <taxon>Gordonia</taxon>
    </lineage>
</organism>
<comment type="caution">
    <text evidence="1">The sequence shown here is derived from an EMBL/GenBank/DDBJ whole genome shotgun (WGS) entry which is preliminary data.</text>
</comment>
<dbReference type="STRING" id="1108045.GORHZ_048_00210"/>
<evidence type="ECO:0000313" key="2">
    <source>
        <dbReference type="Proteomes" id="UP000008363"/>
    </source>
</evidence>
<gene>
    <name evidence="1" type="ORF">GORHZ_048_00210</name>
</gene>
<dbReference type="AlphaFoldDB" id="K6WR58"/>
<dbReference type="RefSeq" id="WP_006330907.1">
    <property type="nucleotide sequence ID" value="NZ_BAHC01000048.1"/>
</dbReference>
<keyword evidence="2" id="KW-1185">Reference proteome</keyword>
<evidence type="ECO:0000313" key="1">
    <source>
        <dbReference type="EMBL" id="GAB89044.1"/>
    </source>
</evidence>
<protein>
    <submittedName>
        <fullName evidence="1">Uncharacterized protein</fullName>
    </submittedName>
</protein>
<proteinExistence type="predicted"/>
<dbReference type="EMBL" id="BAHC01000048">
    <property type="protein sequence ID" value="GAB89044.1"/>
    <property type="molecule type" value="Genomic_DNA"/>
</dbReference>
<accession>K6WR58</accession>
<dbReference type="eggNOG" id="ENOG5033VQ0">
    <property type="taxonomic scope" value="Bacteria"/>
</dbReference>
<sequence length="186" mass="19937">MVPDDRPDEPRADDPVLSLGAITQPTPVYFLLAQPVGLADGDGPATIGERDLFVSEAAALDSLDVHYAWCAAERGGFAGEVTTALWYLQSAMVGPRVSPGLGEVYLAVVAADSRARAIAGGFLTEGELLHWSPFVRAVQSHLPDLPPNSSLVVSHLGDETVSFGRIRFSPLRSQRVYPKQIVVDED</sequence>
<name>K6WR58_9ACTN</name>